<dbReference type="EMBL" id="JAJBZT010000007">
    <property type="protein sequence ID" value="MCB6184538.1"/>
    <property type="molecule type" value="Genomic_DNA"/>
</dbReference>
<evidence type="ECO:0000256" key="7">
    <source>
        <dbReference type="ARBA" id="ARBA00022597"/>
    </source>
</evidence>
<evidence type="ECO:0000256" key="10">
    <source>
        <dbReference type="ARBA" id="ARBA00023136"/>
    </source>
</evidence>
<keyword evidence="7" id="KW-0762">Sugar transport</keyword>
<feature type="transmembrane region" description="Helical" evidence="11">
    <location>
        <begin position="105"/>
        <end position="124"/>
    </location>
</feature>
<dbReference type="SUPFAM" id="SSF103473">
    <property type="entry name" value="MFS general substrate transporter"/>
    <property type="match status" value="1"/>
</dbReference>
<feature type="domain" description="Major facilitator superfamily (MFS) profile" evidence="12">
    <location>
        <begin position="13"/>
        <end position="408"/>
    </location>
</feature>
<feature type="transmembrane region" description="Helical" evidence="11">
    <location>
        <begin position="385"/>
        <end position="404"/>
    </location>
</feature>
<feature type="transmembrane region" description="Helical" evidence="11">
    <location>
        <begin position="14"/>
        <end position="34"/>
    </location>
</feature>
<feature type="transmembrane region" description="Helical" evidence="11">
    <location>
        <begin position="234"/>
        <end position="256"/>
    </location>
</feature>
<evidence type="ECO:0000259" key="12">
    <source>
        <dbReference type="PROSITE" id="PS50850"/>
    </source>
</evidence>
<reference evidence="13" key="1">
    <citation type="submission" date="2021-10" db="EMBL/GenBank/DDBJ databases">
        <title>The complete genome sequence of Leeia sp. TBRC 13508.</title>
        <authorList>
            <person name="Charoenyingcharoen P."/>
            <person name="Yukphan P."/>
        </authorList>
    </citation>
    <scope>NUCLEOTIDE SEQUENCE</scope>
    <source>
        <strain evidence="13">TBRC 13508</strain>
    </source>
</reference>
<sequence>MSNPHGAQNYQKPLVALTSLFFMWGLITSLNDILIPHLKGMFSLSYFEAALVQFCFFTAYFIVSFPAGRLVESWGFKRGIITGLLIAGAGCALFYPSASLASYPFFLASLFVLAAGITILQVAANPYVTILGPAKTASSRLNLTQAFNSLGTTVAPLLGAMLILTQQHADGSKLSAAENAASVQGPYLVLAVALVVIALAFAYLQLPEVSLKEDQQAASANDSNVKSVWAYRHLSLGVVAIFAYVGGEVSIGSFLVNFMEQKSIAALSLEEAGKMLSFYWGGAMIGRFAGSAIMRVVPANKVLAFNAAIVVVFILLSMLIGGHTAMWLMLGIGLFNSIMFPTIFSLALQGLGKWTSAGSGALCMAIVGGALMPVIQAWFADNINLLMSFSIPMVCYLYILFYGLKGYQPKSA</sequence>
<keyword evidence="5" id="KW-1003">Cell membrane</keyword>
<feature type="transmembrane region" description="Helical" evidence="11">
    <location>
        <begin position="360"/>
        <end position="379"/>
    </location>
</feature>
<name>A0ABS8D8J2_9NEIS</name>
<evidence type="ECO:0000313" key="14">
    <source>
        <dbReference type="Proteomes" id="UP001165395"/>
    </source>
</evidence>
<evidence type="ECO:0000313" key="13">
    <source>
        <dbReference type="EMBL" id="MCB6184538.1"/>
    </source>
</evidence>
<evidence type="ECO:0000256" key="4">
    <source>
        <dbReference type="ARBA" id="ARBA00022448"/>
    </source>
</evidence>
<keyword evidence="14" id="KW-1185">Reference proteome</keyword>
<keyword evidence="6" id="KW-0997">Cell inner membrane</keyword>
<feature type="transmembrane region" description="Helical" evidence="11">
    <location>
        <begin position="302"/>
        <end position="320"/>
    </location>
</feature>
<dbReference type="InterPro" id="IPR005964">
    <property type="entry name" value="Glc/Gal_transptr_bac"/>
</dbReference>
<comment type="caution">
    <text evidence="13">The sequence shown here is derived from an EMBL/GenBank/DDBJ whole genome shotgun (WGS) entry which is preliminary data.</text>
</comment>
<feature type="transmembrane region" description="Helical" evidence="11">
    <location>
        <begin position="326"/>
        <end position="348"/>
    </location>
</feature>
<evidence type="ECO:0000256" key="5">
    <source>
        <dbReference type="ARBA" id="ARBA00022475"/>
    </source>
</evidence>
<organism evidence="13 14">
    <name type="scientific">Leeia speluncae</name>
    <dbReference type="NCBI Taxonomy" id="2884804"/>
    <lineage>
        <taxon>Bacteria</taxon>
        <taxon>Pseudomonadati</taxon>
        <taxon>Pseudomonadota</taxon>
        <taxon>Betaproteobacteria</taxon>
        <taxon>Neisseriales</taxon>
        <taxon>Leeiaceae</taxon>
        <taxon>Leeia</taxon>
    </lineage>
</organism>
<keyword evidence="10 11" id="KW-0472">Membrane</keyword>
<evidence type="ECO:0000256" key="8">
    <source>
        <dbReference type="ARBA" id="ARBA00022692"/>
    </source>
</evidence>
<dbReference type="PROSITE" id="PS50850">
    <property type="entry name" value="MFS"/>
    <property type="match status" value="1"/>
</dbReference>
<dbReference type="InterPro" id="IPR050375">
    <property type="entry name" value="MFS_TsgA-like"/>
</dbReference>
<dbReference type="InterPro" id="IPR020846">
    <property type="entry name" value="MFS_dom"/>
</dbReference>
<evidence type="ECO:0000256" key="1">
    <source>
        <dbReference type="ARBA" id="ARBA00003321"/>
    </source>
</evidence>
<gene>
    <name evidence="13" type="ORF">LIN78_13395</name>
</gene>
<comment type="subcellular location">
    <subcellularLocation>
        <location evidence="2">Cell inner membrane</location>
        <topology evidence="2">Multi-pass membrane protein</topology>
    </subcellularLocation>
</comment>
<feature type="transmembrane region" description="Helical" evidence="11">
    <location>
        <begin position="185"/>
        <end position="204"/>
    </location>
</feature>
<dbReference type="NCBIfam" id="TIGR01272">
    <property type="entry name" value="gluP"/>
    <property type="match status" value="1"/>
</dbReference>
<proteinExistence type="inferred from homology"/>
<feature type="transmembrane region" description="Helical" evidence="11">
    <location>
        <begin position="144"/>
        <end position="164"/>
    </location>
</feature>
<keyword evidence="4" id="KW-0813">Transport</keyword>
<feature type="transmembrane region" description="Helical" evidence="11">
    <location>
        <begin position="79"/>
        <end position="98"/>
    </location>
</feature>
<evidence type="ECO:0000256" key="9">
    <source>
        <dbReference type="ARBA" id="ARBA00022989"/>
    </source>
</evidence>
<dbReference type="CDD" id="cd17394">
    <property type="entry name" value="MFS_FucP_like"/>
    <property type="match status" value="1"/>
</dbReference>
<dbReference type="InterPro" id="IPR011701">
    <property type="entry name" value="MFS"/>
</dbReference>
<feature type="transmembrane region" description="Helical" evidence="11">
    <location>
        <begin position="46"/>
        <end position="67"/>
    </location>
</feature>
<accession>A0ABS8D8J2</accession>
<keyword evidence="8 11" id="KW-0812">Transmembrane</keyword>
<comment type="similarity">
    <text evidence="3">Belongs to the major facilitator superfamily. FHS transporter (TC 2.A.1.7) family.</text>
</comment>
<dbReference type="RefSeq" id="WP_227181348.1">
    <property type="nucleotide sequence ID" value="NZ_JAJBZT010000007.1"/>
</dbReference>
<dbReference type="PANTHER" id="PTHR43702:SF3">
    <property type="entry name" value="PROTEIN TSGA"/>
    <property type="match status" value="1"/>
</dbReference>
<evidence type="ECO:0000256" key="3">
    <source>
        <dbReference type="ARBA" id="ARBA00009120"/>
    </source>
</evidence>
<keyword evidence="9 11" id="KW-1133">Transmembrane helix</keyword>
<dbReference type="Gene3D" id="1.20.1250.20">
    <property type="entry name" value="MFS general substrate transporter like domains"/>
    <property type="match status" value="2"/>
</dbReference>
<dbReference type="PANTHER" id="PTHR43702">
    <property type="entry name" value="L-FUCOSE-PROTON SYMPORTER"/>
    <property type="match status" value="1"/>
</dbReference>
<protein>
    <submittedName>
        <fullName evidence="13">Sugar MFS transporter</fullName>
    </submittedName>
</protein>
<dbReference type="Proteomes" id="UP001165395">
    <property type="component" value="Unassembled WGS sequence"/>
</dbReference>
<evidence type="ECO:0000256" key="2">
    <source>
        <dbReference type="ARBA" id="ARBA00004429"/>
    </source>
</evidence>
<dbReference type="Pfam" id="PF07690">
    <property type="entry name" value="MFS_1"/>
    <property type="match status" value="1"/>
</dbReference>
<dbReference type="InterPro" id="IPR036259">
    <property type="entry name" value="MFS_trans_sf"/>
</dbReference>
<evidence type="ECO:0000256" key="11">
    <source>
        <dbReference type="SAM" id="Phobius"/>
    </source>
</evidence>
<comment type="function">
    <text evidence="1">Intake of glucose and galactose.</text>
</comment>
<evidence type="ECO:0000256" key="6">
    <source>
        <dbReference type="ARBA" id="ARBA00022519"/>
    </source>
</evidence>